<dbReference type="PANTHER" id="PTHR43848:SF2">
    <property type="entry name" value="PUTRESCINE TRANSPORT SYSTEM PERMEASE PROTEIN POTI"/>
    <property type="match status" value="1"/>
</dbReference>
<evidence type="ECO:0000313" key="10">
    <source>
        <dbReference type="EMBL" id="CUB07193.1"/>
    </source>
</evidence>
<evidence type="ECO:0000256" key="4">
    <source>
        <dbReference type="ARBA" id="ARBA00022475"/>
    </source>
</evidence>
<dbReference type="GO" id="GO:0055085">
    <property type="term" value="P:transmembrane transport"/>
    <property type="evidence" value="ECO:0007669"/>
    <property type="project" value="InterPro"/>
</dbReference>
<dbReference type="InterPro" id="IPR000515">
    <property type="entry name" value="MetI-like"/>
</dbReference>
<evidence type="ECO:0000313" key="11">
    <source>
        <dbReference type="Proteomes" id="UP000182108"/>
    </source>
</evidence>
<evidence type="ECO:0000256" key="2">
    <source>
        <dbReference type="ARBA" id="ARBA00007069"/>
    </source>
</evidence>
<feature type="transmembrane region" description="Helical" evidence="8">
    <location>
        <begin position="67"/>
        <end position="86"/>
    </location>
</feature>
<dbReference type="PROSITE" id="PS50928">
    <property type="entry name" value="ABC_TM1"/>
    <property type="match status" value="1"/>
</dbReference>
<evidence type="ECO:0000256" key="5">
    <source>
        <dbReference type="ARBA" id="ARBA00022692"/>
    </source>
</evidence>
<organism evidence="10 11">
    <name type="scientific">Tepidiphilus thermophilus</name>
    <dbReference type="NCBI Taxonomy" id="876478"/>
    <lineage>
        <taxon>Bacteria</taxon>
        <taxon>Pseudomonadati</taxon>
        <taxon>Pseudomonadota</taxon>
        <taxon>Hydrogenophilia</taxon>
        <taxon>Hydrogenophilales</taxon>
        <taxon>Hydrogenophilaceae</taxon>
        <taxon>Tepidiphilus</taxon>
    </lineage>
</organism>
<evidence type="ECO:0000259" key="9">
    <source>
        <dbReference type="PROSITE" id="PS50928"/>
    </source>
</evidence>
<proteinExistence type="inferred from homology"/>
<feature type="domain" description="ABC transmembrane type-1" evidence="9">
    <location>
        <begin position="61"/>
        <end position="258"/>
    </location>
</feature>
<evidence type="ECO:0000256" key="3">
    <source>
        <dbReference type="ARBA" id="ARBA00022448"/>
    </source>
</evidence>
<feature type="transmembrane region" description="Helical" evidence="8">
    <location>
        <begin position="98"/>
        <end position="122"/>
    </location>
</feature>
<evidence type="ECO:0000256" key="6">
    <source>
        <dbReference type="ARBA" id="ARBA00022989"/>
    </source>
</evidence>
<comment type="subcellular location">
    <subcellularLocation>
        <location evidence="1 8">Cell membrane</location>
        <topology evidence="1 8">Multi-pass membrane protein</topology>
    </subcellularLocation>
</comment>
<sequence>MRRFPWLATLWTVLVYGFLYLPIVVLVIYSFNDSRMVTVWGGWTLRWYAEAAADQVVIDALVLSLEIAVATATASVVLGTCAAYALTRYRRFPGKGLFTLLLNVPLVLPTVVLAMVLLLFFVSLEHVFGFPQKGFTTLFIGHTVMCVSYAAITIMSRLREVDPALEEAAMDLGARPSQVFFLVTLPAIFQAVASAWLLTLSLSLDEVVISAFLSGPGTSPLPVVIFSRARLGLNPEINVIGAVTVYLVLAGLLLASVWMARRAKQRARENAALLRQAQVEALTSSSAS</sequence>
<keyword evidence="5 8" id="KW-0812">Transmembrane</keyword>
<dbReference type="SUPFAM" id="SSF161098">
    <property type="entry name" value="MetI-like"/>
    <property type="match status" value="1"/>
</dbReference>
<keyword evidence="11" id="KW-1185">Reference proteome</keyword>
<name>A0A0K6IVT8_9PROT</name>
<comment type="similarity">
    <text evidence="2">Belongs to the binding-protein-dependent transport system permease family. CysTW subfamily.</text>
</comment>
<feature type="transmembrane region" description="Helical" evidence="8">
    <location>
        <begin position="7"/>
        <end position="31"/>
    </location>
</feature>
<feature type="transmembrane region" description="Helical" evidence="8">
    <location>
        <begin position="134"/>
        <end position="158"/>
    </location>
</feature>
<dbReference type="Proteomes" id="UP000182108">
    <property type="component" value="Unassembled WGS sequence"/>
</dbReference>
<accession>A0A0K6IVT8</accession>
<dbReference type="GO" id="GO:0005886">
    <property type="term" value="C:plasma membrane"/>
    <property type="evidence" value="ECO:0007669"/>
    <property type="project" value="UniProtKB-SubCell"/>
</dbReference>
<protein>
    <submittedName>
        <fullName evidence="10">ABC-type spermidine/putrescine transport system, permease component II</fullName>
    </submittedName>
</protein>
<dbReference type="CDD" id="cd06261">
    <property type="entry name" value="TM_PBP2"/>
    <property type="match status" value="1"/>
</dbReference>
<dbReference type="EMBL" id="CYHH01000005">
    <property type="protein sequence ID" value="CUB07193.1"/>
    <property type="molecule type" value="Genomic_DNA"/>
</dbReference>
<evidence type="ECO:0000256" key="1">
    <source>
        <dbReference type="ARBA" id="ARBA00004651"/>
    </source>
</evidence>
<keyword evidence="3 8" id="KW-0813">Transport</keyword>
<keyword evidence="6 8" id="KW-1133">Transmembrane helix</keyword>
<dbReference type="RefSeq" id="WP_055423487.1">
    <property type="nucleotide sequence ID" value="NZ_CYHH01000005.1"/>
</dbReference>
<dbReference type="InterPro" id="IPR051789">
    <property type="entry name" value="Bact_Polyamine_Transport"/>
</dbReference>
<dbReference type="InterPro" id="IPR035906">
    <property type="entry name" value="MetI-like_sf"/>
</dbReference>
<dbReference type="PANTHER" id="PTHR43848">
    <property type="entry name" value="PUTRESCINE TRANSPORT SYSTEM PERMEASE PROTEIN POTI"/>
    <property type="match status" value="1"/>
</dbReference>
<dbReference type="OrthoDB" id="7268769at2"/>
<gene>
    <name evidence="10" type="ORF">Ga0061068_10596</name>
</gene>
<feature type="transmembrane region" description="Helical" evidence="8">
    <location>
        <begin position="179"/>
        <end position="198"/>
    </location>
</feature>
<evidence type="ECO:0000256" key="8">
    <source>
        <dbReference type="RuleBase" id="RU363032"/>
    </source>
</evidence>
<feature type="transmembrane region" description="Helical" evidence="8">
    <location>
        <begin position="237"/>
        <end position="260"/>
    </location>
</feature>
<dbReference type="Gene3D" id="1.10.3720.10">
    <property type="entry name" value="MetI-like"/>
    <property type="match status" value="1"/>
</dbReference>
<reference evidence="11" key="1">
    <citation type="submission" date="2015-08" db="EMBL/GenBank/DDBJ databases">
        <authorList>
            <person name="Babu N.S."/>
            <person name="Beckwith C.J."/>
            <person name="Beseler K.G."/>
            <person name="Brison A."/>
            <person name="Carone J.V."/>
            <person name="Caskin T.P."/>
            <person name="Diamond M."/>
            <person name="Durham M.E."/>
            <person name="Foxe J.M."/>
            <person name="Go M."/>
            <person name="Henderson B.A."/>
            <person name="Jones I.B."/>
            <person name="McGettigan J.A."/>
            <person name="Micheletti S.J."/>
            <person name="Nasrallah M.E."/>
            <person name="Ortiz D."/>
            <person name="Piller C.R."/>
            <person name="Privatt S.R."/>
            <person name="Schneider S.L."/>
            <person name="Sharp S."/>
            <person name="Smith T.C."/>
            <person name="Stanton J.D."/>
            <person name="Ullery H.E."/>
            <person name="Wilson R.J."/>
            <person name="Serrano M.G."/>
            <person name="Buck G."/>
            <person name="Lee V."/>
            <person name="Wang Y."/>
            <person name="Carvalho R."/>
            <person name="Voegtly L."/>
            <person name="Shi R."/>
            <person name="Duckworth R."/>
            <person name="Johnson A."/>
            <person name="Loviza R."/>
            <person name="Walstead R."/>
            <person name="Shah Z."/>
            <person name="Kiflezghi M."/>
            <person name="Wade K."/>
            <person name="Ball S.L."/>
            <person name="Bradley K.W."/>
            <person name="Asai D.J."/>
            <person name="Bowman C.A."/>
            <person name="Russell D.A."/>
            <person name="Pope W.H."/>
            <person name="Jacobs-Sera D."/>
            <person name="Hendrix R.W."/>
            <person name="Hatfull G.F."/>
        </authorList>
    </citation>
    <scope>NUCLEOTIDE SEQUENCE [LARGE SCALE GENOMIC DNA]</scope>
    <source>
        <strain evidence="11">JCM 19170</strain>
    </source>
</reference>
<keyword evidence="4" id="KW-1003">Cell membrane</keyword>
<keyword evidence="7 8" id="KW-0472">Membrane</keyword>
<dbReference type="AlphaFoldDB" id="A0A0K6IVT8"/>
<evidence type="ECO:0000256" key="7">
    <source>
        <dbReference type="ARBA" id="ARBA00023136"/>
    </source>
</evidence>
<dbReference type="Pfam" id="PF00528">
    <property type="entry name" value="BPD_transp_1"/>
    <property type="match status" value="1"/>
</dbReference>